<evidence type="ECO:0000313" key="2">
    <source>
        <dbReference type="EMBL" id="GBP81051.1"/>
    </source>
</evidence>
<gene>
    <name evidence="2" type="ORF">EVAR_62091_1</name>
</gene>
<evidence type="ECO:0000313" key="3">
    <source>
        <dbReference type="Proteomes" id="UP000299102"/>
    </source>
</evidence>
<dbReference type="AlphaFoldDB" id="A0A4C1YX55"/>
<dbReference type="Proteomes" id="UP000299102">
    <property type="component" value="Unassembled WGS sequence"/>
</dbReference>
<protein>
    <submittedName>
        <fullName evidence="2">Uncharacterized protein</fullName>
    </submittedName>
</protein>
<accession>A0A4C1YX55</accession>
<organism evidence="2 3">
    <name type="scientific">Eumeta variegata</name>
    <name type="common">Bagworm moth</name>
    <name type="synonym">Eumeta japonica</name>
    <dbReference type="NCBI Taxonomy" id="151549"/>
    <lineage>
        <taxon>Eukaryota</taxon>
        <taxon>Metazoa</taxon>
        <taxon>Ecdysozoa</taxon>
        <taxon>Arthropoda</taxon>
        <taxon>Hexapoda</taxon>
        <taxon>Insecta</taxon>
        <taxon>Pterygota</taxon>
        <taxon>Neoptera</taxon>
        <taxon>Endopterygota</taxon>
        <taxon>Lepidoptera</taxon>
        <taxon>Glossata</taxon>
        <taxon>Ditrysia</taxon>
        <taxon>Tineoidea</taxon>
        <taxon>Psychidae</taxon>
        <taxon>Oiketicinae</taxon>
        <taxon>Eumeta</taxon>
    </lineage>
</organism>
<proteinExistence type="predicted"/>
<evidence type="ECO:0000256" key="1">
    <source>
        <dbReference type="SAM" id="MobiDB-lite"/>
    </source>
</evidence>
<dbReference type="EMBL" id="BGZK01001494">
    <property type="protein sequence ID" value="GBP81051.1"/>
    <property type="molecule type" value="Genomic_DNA"/>
</dbReference>
<name>A0A4C1YX55_EUMVA</name>
<sequence length="159" mass="17685">MSTAMEWPLPVRVNRGALYNLDYPLYGAHCDTFPYLPPRAAPFACRARNSVERTGDGRYGSSGATLRLAVKGLIRNTFDQEITARRKGDMRSDSPSAAARGGRPRRRALLLAVLESLSDVPQRSPEASKFKYDSVLPPHHLYEHVRDPHVLSLRALSQG</sequence>
<reference evidence="2 3" key="1">
    <citation type="journal article" date="2019" name="Commun. Biol.">
        <title>The bagworm genome reveals a unique fibroin gene that provides high tensile strength.</title>
        <authorList>
            <person name="Kono N."/>
            <person name="Nakamura H."/>
            <person name="Ohtoshi R."/>
            <person name="Tomita M."/>
            <person name="Numata K."/>
            <person name="Arakawa K."/>
        </authorList>
    </citation>
    <scope>NUCLEOTIDE SEQUENCE [LARGE SCALE GENOMIC DNA]</scope>
</reference>
<comment type="caution">
    <text evidence="2">The sequence shown here is derived from an EMBL/GenBank/DDBJ whole genome shotgun (WGS) entry which is preliminary data.</text>
</comment>
<feature type="region of interest" description="Disordered" evidence="1">
    <location>
        <begin position="84"/>
        <end position="103"/>
    </location>
</feature>
<keyword evidence="3" id="KW-1185">Reference proteome</keyword>